<dbReference type="GO" id="GO:0047938">
    <property type="term" value="F:glucose-6-phosphate 1-epimerase activity"/>
    <property type="evidence" value="ECO:0007669"/>
    <property type="project" value="UniProtKB-UniRule"/>
</dbReference>
<name>A0A369ZC99_HAEPH</name>
<comment type="caution">
    <text evidence="6">The sequence shown here is derived from an EMBL/GenBank/DDBJ whole genome shotgun (WGS) entry which is preliminary data.</text>
</comment>
<accession>A0A369ZC99</accession>
<protein>
    <recommendedName>
        <fullName evidence="4">Putative glucose-6-phosphate 1-epimerase</fullName>
        <ecNumber evidence="4">5.1.3.15</ecNumber>
    </recommendedName>
</protein>
<dbReference type="InterPro" id="IPR008183">
    <property type="entry name" value="Aldose_1/G6P_1-epimerase"/>
</dbReference>
<dbReference type="RefSeq" id="WP_111313324.1">
    <property type="nucleotide sequence ID" value="NZ_QEQD01000008.1"/>
</dbReference>
<dbReference type="Proteomes" id="UP000253999">
    <property type="component" value="Unassembled WGS sequence"/>
</dbReference>
<comment type="catalytic activity">
    <reaction evidence="1">
        <text>alpha-D-glucose 6-phosphate = beta-D-glucose 6-phosphate</text>
        <dbReference type="Rhea" id="RHEA:16249"/>
        <dbReference type="ChEBI" id="CHEBI:58225"/>
        <dbReference type="ChEBI" id="CHEBI:58247"/>
        <dbReference type="EC" id="5.1.3.15"/>
    </reaction>
</comment>
<evidence type="ECO:0000313" key="7">
    <source>
        <dbReference type="Proteomes" id="UP000253999"/>
    </source>
</evidence>
<evidence type="ECO:0000256" key="1">
    <source>
        <dbReference type="ARBA" id="ARBA00001096"/>
    </source>
</evidence>
<evidence type="ECO:0000256" key="5">
    <source>
        <dbReference type="PIRSR" id="PIRSR016020-1"/>
    </source>
</evidence>
<gene>
    <name evidence="6" type="ORF">DPV98_07960</name>
</gene>
<dbReference type="PANTHER" id="PTHR11122:SF13">
    <property type="entry name" value="GLUCOSE-6-PHOSPHATE 1-EPIMERASE"/>
    <property type="match status" value="1"/>
</dbReference>
<comment type="similarity">
    <text evidence="2 4">Belongs to the glucose-6-phosphate 1-epimerase family.</text>
</comment>
<dbReference type="CDD" id="cd09020">
    <property type="entry name" value="D-hex-6-P-epi_like"/>
    <property type="match status" value="1"/>
</dbReference>
<dbReference type="SUPFAM" id="SSF74650">
    <property type="entry name" value="Galactose mutarotase-like"/>
    <property type="match status" value="1"/>
</dbReference>
<evidence type="ECO:0000313" key="6">
    <source>
        <dbReference type="EMBL" id="RDF01856.1"/>
    </source>
</evidence>
<evidence type="ECO:0000256" key="3">
    <source>
        <dbReference type="ARBA" id="ARBA00023235"/>
    </source>
</evidence>
<dbReference type="GO" id="GO:0030246">
    <property type="term" value="F:carbohydrate binding"/>
    <property type="evidence" value="ECO:0007669"/>
    <property type="project" value="UniProtKB-UniRule"/>
</dbReference>
<reference evidence="6 7" key="1">
    <citation type="submission" date="2018-05" db="EMBL/GenBank/DDBJ databases">
        <title>Draft Genome Sequences for a Diverse set of 7 Haemophilus Species.</title>
        <authorList>
            <person name="Nichols M."/>
            <person name="Topaz N."/>
            <person name="Wang X."/>
            <person name="Wang X."/>
            <person name="Boxrud D."/>
        </authorList>
    </citation>
    <scope>NUCLEOTIDE SEQUENCE [LARGE SCALE GENOMIC DNA]</scope>
    <source>
        <strain evidence="6 7">C2010039593</strain>
    </source>
</reference>
<organism evidence="6 7">
    <name type="scientific">Haemophilus parahaemolyticus</name>
    <dbReference type="NCBI Taxonomy" id="735"/>
    <lineage>
        <taxon>Bacteria</taxon>
        <taxon>Pseudomonadati</taxon>
        <taxon>Pseudomonadota</taxon>
        <taxon>Gammaproteobacteria</taxon>
        <taxon>Pasteurellales</taxon>
        <taxon>Pasteurellaceae</taxon>
        <taxon>Haemophilus</taxon>
    </lineage>
</organism>
<sequence length="264" mass="30578">MNLANSLYLIQQNEIPVLEFDHPVGKARIALQGAQLLSWQPRHAEHDIFWLSPIEPFKRGVAIRGGIPICYPWFGTVKQPAHGTARLQLWTLSDYDIQDKQVILNFSLFDEHQIIQAHIQMIFSEKLRLEFTHYGQDPAQIALHSYFNLSQIENVEVQNLPMTAFDKLTDQQVKLPTTRQIQQGVDCIYPYIGKNSIISDRLWERNIEINHQNADSIVLWNPWDTPPSAMQPNDYQHMVCVETARLNQLLSFKQQLAVEILVKK</sequence>
<proteinExistence type="inferred from homology"/>
<dbReference type="PANTHER" id="PTHR11122">
    <property type="entry name" value="APOSPORY-ASSOCIATED PROTEIN C-RELATED"/>
    <property type="match status" value="1"/>
</dbReference>
<feature type="active site" evidence="5">
    <location>
        <position position="144"/>
    </location>
</feature>
<dbReference type="Gene3D" id="2.70.98.10">
    <property type="match status" value="1"/>
</dbReference>
<evidence type="ECO:0000256" key="4">
    <source>
        <dbReference type="PIRNR" id="PIRNR016020"/>
    </source>
</evidence>
<dbReference type="InterPro" id="IPR025532">
    <property type="entry name" value="G6P_1-epimerase"/>
</dbReference>
<dbReference type="GO" id="GO:0005975">
    <property type="term" value="P:carbohydrate metabolic process"/>
    <property type="evidence" value="ECO:0007669"/>
    <property type="project" value="InterPro"/>
</dbReference>
<dbReference type="EC" id="5.1.3.15" evidence="4"/>
<dbReference type="Pfam" id="PF01263">
    <property type="entry name" value="Aldose_epim"/>
    <property type="match status" value="1"/>
</dbReference>
<dbReference type="STRING" id="735.B0185_06970"/>
<dbReference type="InterPro" id="IPR014718">
    <property type="entry name" value="GH-type_carb-bd"/>
</dbReference>
<dbReference type="EMBL" id="QEQD01000008">
    <property type="protein sequence ID" value="RDF01856.1"/>
    <property type="molecule type" value="Genomic_DNA"/>
</dbReference>
<dbReference type="PIRSF" id="PIRSF016020">
    <property type="entry name" value="PHexose_mutarotase"/>
    <property type="match status" value="1"/>
</dbReference>
<feature type="active site" evidence="5">
    <location>
        <position position="242"/>
    </location>
</feature>
<dbReference type="InterPro" id="IPR011013">
    <property type="entry name" value="Gal_mutarotase_sf_dom"/>
</dbReference>
<dbReference type="AlphaFoldDB" id="A0A369ZC99"/>
<evidence type="ECO:0000256" key="2">
    <source>
        <dbReference type="ARBA" id="ARBA00005866"/>
    </source>
</evidence>
<keyword evidence="3 4" id="KW-0413">Isomerase</keyword>